<sequence>MPRSAHDDIINLTDVIEEGHPERPNLQPSKSSASDSDGMLDDLDLEREIDQIFADLGPRSARNDQPSDKSDSSDPDPLDLEDLFADHETPGSAPDGQDAAEVKKNVEDDFSGFQDDFEDLFTQQPSPAQDLQAEPDLETQMTDPDKTAQEPMTSDHDISRELSLEVSEEPHETASLPPESSTDLAAEAFNDEVDEEQLKSLPGETTSGQRKDSPSKFSDDAPRTTSFSDHADSNEAVDPSMMETILRRLDELESKLAAQGPVESVPTDKDGLLEQLSGQIDSRIDASLQDVRQAGSRTLEELEQLKVEQEQRLEQVAAVLREEMANRIEEAASQLKEYLISHVETQFSQLNDRLESLQNTEEQPGDSDSDPEEREHRVMETIRNEIQALRTEWDGQRSTLAGDLENSLNYWTRLQEKFNAMQEEWSVLREAQELQASDQQPGGEGHEAIASTIEQLRTELRNELLDEIHKAVPGAAAQIIREEIQALSQEES</sequence>
<dbReference type="RefSeq" id="WP_092117209.1">
    <property type="nucleotide sequence ID" value="NZ_FMXO01000003.1"/>
</dbReference>
<dbReference type="EMBL" id="FMXO01000003">
    <property type="protein sequence ID" value="SDB13446.1"/>
    <property type="molecule type" value="Genomic_DNA"/>
</dbReference>
<name>A0A1G6AYF1_9BACT</name>
<feature type="region of interest" description="Disordered" evidence="1">
    <location>
        <begin position="1"/>
        <end position="239"/>
    </location>
</feature>
<dbReference type="AlphaFoldDB" id="A0A1G6AYF1"/>
<dbReference type="Proteomes" id="UP000198771">
    <property type="component" value="Unassembled WGS sequence"/>
</dbReference>
<dbReference type="STRING" id="617002.SAMN05660653_00660"/>
<feature type="region of interest" description="Disordered" evidence="1">
    <location>
        <begin position="357"/>
        <end position="376"/>
    </location>
</feature>
<feature type="compositionally biased region" description="Acidic residues" evidence="1">
    <location>
        <begin position="363"/>
        <end position="372"/>
    </location>
</feature>
<gene>
    <name evidence="2" type="ORF">SAMN05660653_00660</name>
</gene>
<feature type="compositionally biased region" description="Basic and acidic residues" evidence="1">
    <location>
        <begin position="209"/>
        <end position="222"/>
    </location>
</feature>
<evidence type="ECO:0000256" key="1">
    <source>
        <dbReference type="SAM" id="MobiDB-lite"/>
    </source>
</evidence>
<protein>
    <submittedName>
        <fullName evidence="2">Uncharacterized protein</fullName>
    </submittedName>
</protein>
<dbReference type="OrthoDB" id="5469753at2"/>
<feature type="compositionally biased region" description="Acidic residues" evidence="1">
    <location>
        <begin position="38"/>
        <end position="47"/>
    </location>
</feature>
<accession>A0A1G6AYF1</accession>
<proteinExistence type="predicted"/>
<evidence type="ECO:0000313" key="3">
    <source>
        <dbReference type="Proteomes" id="UP000198771"/>
    </source>
</evidence>
<dbReference type="SUPFAM" id="SSF58113">
    <property type="entry name" value="Apolipoprotein A-I"/>
    <property type="match status" value="1"/>
</dbReference>
<keyword evidence="3" id="KW-1185">Reference proteome</keyword>
<reference evidence="2 3" key="1">
    <citation type="submission" date="2016-10" db="EMBL/GenBank/DDBJ databases">
        <authorList>
            <person name="de Groot N.N."/>
        </authorList>
    </citation>
    <scope>NUCLEOTIDE SEQUENCE [LARGE SCALE GENOMIC DNA]</scope>
    <source>
        <strain evidence="2 3">ASO4-2</strain>
    </source>
</reference>
<feature type="compositionally biased region" description="Basic and acidic residues" evidence="1">
    <location>
        <begin position="143"/>
        <end position="172"/>
    </location>
</feature>
<organism evidence="2 3">
    <name type="scientific">Desulfonatronum thiosulfatophilum</name>
    <dbReference type="NCBI Taxonomy" id="617002"/>
    <lineage>
        <taxon>Bacteria</taxon>
        <taxon>Pseudomonadati</taxon>
        <taxon>Thermodesulfobacteriota</taxon>
        <taxon>Desulfovibrionia</taxon>
        <taxon>Desulfovibrionales</taxon>
        <taxon>Desulfonatronaceae</taxon>
        <taxon>Desulfonatronum</taxon>
    </lineage>
</organism>
<feature type="compositionally biased region" description="Acidic residues" evidence="1">
    <location>
        <begin position="73"/>
        <end position="83"/>
    </location>
</feature>
<evidence type="ECO:0000313" key="2">
    <source>
        <dbReference type="EMBL" id="SDB13446.1"/>
    </source>
</evidence>
<feature type="compositionally biased region" description="Basic and acidic residues" evidence="1">
    <location>
        <begin position="61"/>
        <end position="72"/>
    </location>
</feature>